<gene>
    <name evidence="3" type="ORF">F5984_05080</name>
</gene>
<reference evidence="3 4" key="1">
    <citation type="submission" date="2019-10" db="EMBL/GenBank/DDBJ databases">
        <title>Rudanella paleaurantiibacter sp. nov., isolated from sludge.</title>
        <authorList>
            <person name="Xu S.Q."/>
        </authorList>
    </citation>
    <scope>NUCLEOTIDE SEQUENCE [LARGE SCALE GENOMIC DNA]</scope>
    <source>
        <strain evidence="3 4">HX-22-17</strain>
    </source>
</reference>
<protein>
    <recommendedName>
        <fullName evidence="2">DUF6265 domain-containing protein</fullName>
    </recommendedName>
</protein>
<evidence type="ECO:0000313" key="3">
    <source>
        <dbReference type="EMBL" id="KAB7731607.1"/>
    </source>
</evidence>
<dbReference type="EMBL" id="WELI01000002">
    <property type="protein sequence ID" value="KAB7731607.1"/>
    <property type="molecule type" value="Genomic_DNA"/>
</dbReference>
<feature type="chain" id="PRO_5029496621" description="DUF6265 domain-containing protein" evidence="1">
    <location>
        <begin position="20"/>
        <end position="163"/>
    </location>
</feature>
<feature type="domain" description="DUF6265" evidence="2">
    <location>
        <begin position="31"/>
        <end position="142"/>
    </location>
</feature>
<dbReference type="Proteomes" id="UP000488299">
    <property type="component" value="Unassembled WGS sequence"/>
</dbReference>
<dbReference type="AlphaFoldDB" id="A0A7J5U1F0"/>
<keyword evidence="4" id="KW-1185">Reference proteome</keyword>
<evidence type="ECO:0000256" key="1">
    <source>
        <dbReference type="SAM" id="SignalP"/>
    </source>
</evidence>
<comment type="caution">
    <text evidence="3">The sequence shown here is derived from an EMBL/GenBank/DDBJ whole genome shotgun (WGS) entry which is preliminary data.</text>
</comment>
<accession>A0A7J5U1F0</accession>
<dbReference type="RefSeq" id="WP_152123219.1">
    <property type="nucleotide sequence ID" value="NZ_WELI01000002.1"/>
</dbReference>
<dbReference type="Pfam" id="PF19780">
    <property type="entry name" value="DUF6265"/>
    <property type="match status" value="1"/>
</dbReference>
<sequence>MKTLRLLPLLLLLPFLSVAQSAKPATLAAVSFLEGHWRGTHNGGPIEAVWSAPEANNIIGFIRMMKDDKISLYELFAFEQTAAGPVAMVKHFKEGLIGWEEKDKSDRYRFLEASAKEALFEKEDGSIRIIYEKRTPDQLVIRRGQKKDANWAFSDLFVFNRVR</sequence>
<dbReference type="InterPro" id="IPR046232">
    <property type="entry name" value="DUF6265"/>
</dbReference>
<feature type="signal peptide" evidence="1">
    <location>
        <begin position="1"/>
        <end position="19"/>
    </location>
</feature>
<evidence type="ECO:0000313" key="4">
    <source>
        <dbReference type="Proteomes" id="UP000488299"/>
    </source>
</evidence>
<keyword evidence="1" id="KW-0732">Signal</keyword>
<evidence type="ECO:0000259" key="2">
    <source>
        <dbReference type="Pfam" id="PF19780"/>
    </source>
</evidence>
<organism evidence="3 4">
    <name type="scientific">Rudanella paleaurantiibacter</name>
    <dbReference type="NCBI Taxonomy" id="2614655"/>
    <lineage>
        <taxon>Bacteria</taxon>
        <taxon>Pseudomonadati</taxon>
        <taxon>Bacteroidota</taxon>
        <taxon>Cytophagia</taxon>
        <taxon>Cytophagales</taxon>
        <taxon>Cytophagaceae</taxon>
        <taxon>Rudanella</taxon>
    </lineage>
</organism>
<proteinExistence type="predicted"/>
<name>A0A7J5U1F0_9BACT</name>